<dbReference type="InterPro" id="IPR013784">
    <property type="entry name" value="Carb-bd-like_fold"/>
</dbReference>
<dbReference type="EMBL" id="BART01017567">
    <property type="protein sequence ID" value="GAG79264.1"/>
    <property type="molecule type" value="Genomic_DNA"/>
</dbReference>
<reference evidence="2" key="1">
    <citation type="journal article" date="2014" name="Front. Microbiol.">
        <title>High frequency of phylogenetically diverse reductive dehalogenase-homologous genes in deep subseafloor sedimentary metagenomes.</title>
        <authorList>
            <person name="Kawai M."/>
            <person name="Futagami T."/>
            <person name="Toyoda A."/>
            <person name="Takaki Y."/>
            <person name="Nishi S."/>
            <person name="Hori S."/>
            <person name="Arai W."/>
            <person name="Tsubouchi T."/>
            <person name="Morono Y."/>
            <person name="Uchiyama I."/>
            <person name="Ito T."/>
            <person name="Fujiyama A."/>
            <person name="Inagaki F."/>
            <person name="Takami H."/>
        </authorList>
    </citation>
    <scope>NUCLEOTIDE SEQUENCE</scope>
    <source>
        <strain evidence="2">Expedition CK06-06</strain>
    </source>
</reference>
<dbReference type="Pfam" id="PF13620">
    <property type="entry name" value="CarboxypepD_reg"/>
    <property type="match status" value="1"/>
</dbReference>
<feature type="non-terminal residue" evidence="2">
    <location>
        <position position="1"/>
    </location>
</feature>
<keyword evidence="1" id="KW-1133">Transmembrane helix</keyword>
<name>X1ABL8_9ZZZZ</name>
<organism evidence="2">
    <name type="scientific">marine sediment metagenome</name>
    <dbReference type="NCBI Taxonomy" id="412755"/>
    <lineage>
        <taxon>unclassified sequences</taxon>
        <taxon>metagenomes</taxon>
        <taxon>ecological metagenomes</taxon>
    </lineage>
</organism>
<evidence type="ECO:0008006" key="3">
    <source>
        <dbReference type="Google" id="ProtNLM"/>
    </source>
</evidence>
<evidence type="ECO:0000256" key="1">
    <source>
        <dbReference type="SAM" id="Phobius"/>
    </source>
</evidence>
<dbReference type="SUPFAM" id="SSF49452">
    <property type="entry name" value="Starch-binding domain-like"/>
    <property type="match status" value="1"/>
</dbReference>
<proteinExistence type="predicted"/>
<comment type="caution">
    <text evidence="2">The sequence shown here is derived from an EMBL/GenBank/DDBJ whole genome shotgun (WGS) entry which is preliminary data.</text>
</comment>
<dbReference type="Gene3D" id="2.60.40.1120">
    <property type="entry name" value="Carboxypeptidase-like, regulatory domain"/>
    <property type="match status" value="1"/>
</dbReference>
<dbReference type="Gene3D" id="2.60.120.380">
    <property type="match status" value="1"/>
</dbReference>
<feature type="transmembrane region" description="Helical" evidence="1">
    <location>
        <begin position="218"/>
        <end position="237"/>
    </location>
</feature>
<sequence length="241" mass="25742">NHDTRTAYVIYPGAYDGHLGMINGDVDDGGSSDETDFYKIELDEPTIISVRLEPTSNLGVEIYIYDSDSVELASGYSSNVGAATEIMVEAYESGWYFVKLCGYHDCYGDYSLEIGIEELAEQFGTLDIHVNDDAGNPVSGVDINFISRPEGQASLDGITGSDGSVTFNDLKPGSYTFEASKSGYLTGAEDVSVTAEEAAEVHLTVDEEQASGGGIPGFPYASIIAGLVLGAIILVMLQRRQ</sequence>
<protein>
    <recommendedName>
        <fullName evidence="3">Peptidase C-terminal archaeal/bacterial domain-containing protein</fullName>
    </recommendedName>
</protein>
<gene>
    <name evidence="2" type="ORF">S01H4_33393</name>
</gene>
<keyword evidence="1" id="KW-0472">Membrane</keyword>
<dbReference type="SUPFAM" id="SSF89260">
    <property type="entry name" value="Collagen-binding domain"/>
    <property type="match status" value="1"/>
</dbReference>
<keyword evidence="1" id="KW-0812">Transmembrane</keyword>
<dbReference type="GO" id="GO:0030246">
    <property type="term" value="F:carbohydrate binding"/>
    <property type="evidence" value="ECO:0007669"/>
    <property type="project" value="InterPro"/>
</dbReference>
<dbReference type="AlphaFoldDB" id="X1ABL8"/>
<accession>X1ABL8</accession>
<evidence type="ECO:0000313" key="2">
    <source>
        <dbReference type="EMBL" id="GAG79264.1"/>
    </source>
</evidence>